<dbReference type="Proteomes" id="UP000518904">
    <property type="component" value="Unassembled WGS sequence"/>
</dbReference>
<dbReference type="AlphaFoldDB" id="A0A7Y0XCM8"/>
<name>A0A7Y0XCM8_VIBPH</name>
<comment type="caution">
    <text evidence="1">The sequence shown here is derived from an EMBL/GenBank/DDBJ whole genome shotgun (WGS) entry which is preliminary data.</text>
</comment>
<reference evidence="1 2" key="1">
    <citation type="submission" date="2020-04" db="EMBL/GenBank/DDBJ databases">
        <title>Whole-genome sequencing of Vibrio spp. from China reveals different genetic environments of blaCTX-M-14 among diverse lineages.</title>
        <authorList>
            <person name="Zheng Z."/>
            <person name="Ye L."/>
            <person name="Chen S."/>
        </authorList>
    </citation>
    <scope>NUCLEOTIDE SEQUENCE [LARGE SCALE GENOMIC DNA]</scope>
    <source>
        <strain evidence="1 2">Vb0551</strain>
    </source>
</reference>
<evidence type="ECO:0000313" key="1">
    <source>
        <dbReference type="EMBL" id="NMU84070.1"/>
    </source>
</evidence>
<dbReference type="EMBL" id="JABCLB010001369">
    <property type="protein sequence ID" value="NMU84070.1"/>
    <property type="molecule type" value="Genomic_DNA"/>
</dbReference>
<protein>
    <submittedName>
        <fullName evidence="1">Helix-turn-helix domain-containing protein</fullName>
    </submittedName>
</protein>
<evidence type="ECO:0000313" key="2">
    <source>
        <dbReference type="Proteomes" id="UP000518904"/>
    </source>
</evidence>
<sequence length="81" mass="9233">QPDIDRYSDLCGAVNVRAELKKMIAWCDANPRKRKTKQGIEKFIQGWLGREQDKGRYLPLQQGDASVDTQDEVTVIQNEVA</sequence>
<organism evidence="1 2">
    <name type="scientific">Vibrio parahaemolyticus</name>
    <dbReference type="NCBI Taxonomy" id="670"/>
    <lineage>
        <taxon>Bacteria</taxon>
        <taxon>Pseudomonadati</taxon>
        <taxon>Pseudomonadota</taxon>
        <taxon>Gammaproteobacteria</taxon>
        <taxon>Vibrionales</taxon>
        <taxon>Vibrionaceae</taxon>
        <taxon>Vibrio</taxon>
    </lineage>
</organism>
<accession>A0A7Y0XCM8</accession>
<feature type="non-terminal residue" evidence="1">
    <location>
        <position position="81"/>
    </location>
</feature>
<feature type="non-terminal residue" evidence="1">
    <location>
        <position position="1"/>
    </location>
</feature>
<gene>
    <name evidence="1" type="ORF">HKB16_14385</name>
</gene>
<proteinExistence type="predicted"/>